<comment type="similarity">
    <text evidence="7">Belongs to the gmhB family.</text>
</comment>
<dbReference type="PANTHER" id="PTHR42891">
    <property type="entry name" value="D-GLYCERO-BETA-D-MANNO-HEPTOSE-1,7-BISPHOSPHATE 7-PHOSPHATASE"/>
    <property type="match status" value="1"/>
</dbReference>
<evidence type="ECO:0000256" key="2">
    <source>
        <dbReference type="ARBA" id="ARBA00022490"/>
    </source>
</evidence>
<evidence type="ECO:0000256" key="7">
    <source>
        <dbReference type="PIRNR" id="PIRNR004682"/>
    </source>
</evidence>
<dbReference type="Proteomes" id="UP001231859">
    <property type="component" value="Chromosome"/>
</dbReference>
<accession>A0ABY8P3I1</accession>
<dbReference type="InterPro" id="IPR004446">
    <property type="entry name" value="Heptose_bisP_phosphatase"/>
</dbReference>
<dbReference type="PIRSF" id="PIRSF004682">
    <property type="entry name" value="GmhB"/>
    <property type="match status" value="1"/>
</dbReference>
<dbReference type="NCBIfam" id="NF006506">
    <property type="entry name" value="PRK08942.1"/>
    <property type="match status" value="1"/>
</dbReference>
<dbReference type="Gene3D" id="3.40.50.1000">
    <property type="entry name" value="HAD superfamily/HAD-like"/>
    <property type="match status" value="1"/>
</dbReference>
<evidence type="ECO:0000256" key="4">
    <source>
        <dbReference type="ARBA" id="ARBA00022801"/>
    </source>
</evidence>
<name>A0ABY8P3I1_9GAMM</name>
<dbReference type="InterPro" id="IPR023214">
    <property type="entry name" value="HAD_sf"/>
</dbReference>
<proteinExistence type="inferred from homology"/>
<evidence type="ECO:0000256" key="3">
    <source>
        <dbReference type="ARBA" id="ARBA00022723"/>
    </source>
</evidence>
<keyword evidence="5 7" id="KW-0119">Carbohydrate metabolism</keyword>
<dbReference type="InterPro" id="IPR036412">
    <property type="entry name" value="HAD-like_sf"/>
</dbReference>
<evidence type="ECO:0000256" key="5">
    <source>
        <dbReference type="ARBA" id="ARBA00023277"/>
    </source>
</evidence>
<protein>
    <recommendedName>
        <fullName evidence="6 7">D,D-heptose 1,7-bisphosphate phosphatase</fullName>
        <ecNumber evidence="7">3.1.3.-</ecNumber>
    </recommendedName>
</protein>
<keyword evidence="9" id="KW-1185">Reference proteome</keyword>
<dbReference type="InterPro" id="IPR006543">
    <property type="entry name" value="Histidinol-phos"/>
</dbReference>
<dbReference type="CDD" id="cd07503">
    <property type="entry name" value="HAD_HisB-N"/>
    <property type="match status" value="1"/>
</dbReference>
<dbReference type="EMBL" id="CP123759">
    <property type="protein sequence ID" value="WGO84055.1"/>
    <property type="molecule type" value="Genomic_DNA"/>
</dbReference>
<reference evidence="8 9" key="1">
    <citation type="submission" date="2023-04" db="EMBL/GenBank/DDBJ databases">
        <title>Genome dynamics across the evolutionary transition to endosymbiosis.</title>
        <authorList>
            <person name="Siozios S."/>
            <person name="Nadal-Jimenez P."/>
            <person name="Azagi T."/>
            <person name="Sprong H."/>
            <person name="Frost C.L."/>
            <person name="Parratt S.R."/>
            <person name="Taylor G."/>
            <person name="Brettell L."/>
            <person name="Lew K.C."/>
            <person name="Croft L."/>
            <person name="King K.C."/>
            <person name="Brockhurst M.A."/>
            <person name="Hypsa V."/>
            <person name="Novakova E."/>
            <person name="Darby A.C."/>
            <person name="Hurst G.D.D."/>
        </authorList>
    </citation>
    <scope>NUCLEOTIDE SEQUENCE [LARGE SCALE GENOMIC DNA]</scope>
    <source>
        <strain evidence="9">aApi_AU</strain>
    </source>
</reference>
<dbReference type="RefSeq" id="WP_280939085.1">
    <property type="nucleotide sequence ID" value="NZ_CP123759.1"/>
</dbReference>
<dbReference type="InterPro" id="IPR006549">
    <property type="entry name" value="HAD-SF_hydro_IIIA"/>
</dbReference>
<dbReference type="SUPFAM" id="SSF56784">
    <property type="entry name" value="HAD-like"/>
    <property type="match status" value="1"/>
</dbReference>
<evidence type="ECO:0000256" key="1">
    <source>
        <dbReference type="ARBA" id="ARBA00004496"/>
    </source>
</evidence>
<dbReference type="NCBIfam" id="TIGR01662">
    <property type="entry name" value="HAD-SF-IIIA"/>
    <property type="match status" value="1"/>
</dbReference>
<evidence type="ECO:0000313" key="8">
    <source>
        <dbReference type="EMBL" id="WGO84055.1"/>
    </source>
</evidence>
<keyword evidence="3" id="KW-0479">Metal-binding</keyword>
<dbReference type="NCBIfam" id="TIGR00213">
    <property type="entry name" value="GmhB_yaeD"/>
    <property type="match status" value="1"/>
</dbReference>
<gene>
    <name evidence="8" type="primary">gmhB</name>
    <name evidence="8" type="ORF">QG404_03875</name>
</gene>
<keyword evidence="2 7" id="KW-0963">Cytoplasm</keyword>
<dbReference type="NCBIfam" id="TIGR01656">
    <property type="entry name" value="Histidinol-ppas"/>
    <property type="match status" value="1"/>
</dbReference>
<dbReference type="Pfam" id="PF13242">
    <property type="entry name" value="Hydrolase_like"/>
    <property type="match status" value="1"/>
</dbReference>
<dbReference type="EC" id="3.1.3.-" evidence="7"/>
<keyword evidence="4 7" id="KW-0378">Hydrolase</keyword>
<comment type="subcellular location">
    <subcellularLocation>
        <location evidence="1 7">Cytoplasm</location>
    </subcellularLocation>
</comment>
<evidence type="ECO:0000256" key="6">
    <source>
        <dbReference type="ARBA" id="ARBA00031828"/>
    </source>
</evidence>
<evidence type="ECO:0000313" key="9">
    <source>
        <dbReference type="Proteomes" id="UP001231859"/>
    </source>
</evidence>
<dbReference type="PANTHER" id="PTHR42891:SF1">
    <property type="entry name" value="D-GLYCERO-BETA-D-MANNO-HEPTOSE-1,7-BISPHOSPHATE 7-PHOSPHATASE"/>
    <property type="match status" value="1"/>
</dbReference>
<organism evidence="8 9">
    <name type="scientific">Arsenophonus apicola</name>
    <dbReference type="NCBI Taxonomy" id="2879119"/>
    <lineage>
        <taxon>Bacteria</taxon>
        <taxon>Pseudomonadati</taxon>
        <taxon>Pseudomonadota</taxon>
        <taxon>Gammaproteobacteria</taxon>
        <taxon>Enterobacterales</taxon>
        <taxon>Morganellaceae</taxon>
        <taxon>Arsenophonus</taxon>
    </lineage>
</organism>
<sequence>MSQSIPAIFLDRDGTINHDHGYVCEIDNFQFIEGAIEAMLELKKMGYALILVTNQSGIARGLFTEAQFLALTEWMDWSLIDRGVELDGIYYCPHHPDAIEQKYRQICNCRKPKAGMLLAAQKHLNIDMKASYMVGDKLSDMQAGKEAQIGTNVLVTTAKSVTEDDKKYADWIINSLADLPNKIKKRQLK</sequence>
<dbReference type="GO" id="GO:0034200">
    <property type="term" value="F:D-glycero-beta-D-manno-heptose 1,7-bisphosphate 7-phosphatase activity"/>
    <property type="evidence" value="ECO:0007669"/>
    <property type="project" value="UniProtKB-EC"/>
</dbReference>